<organism evidence="2 3">
    <name type="scientific">Colletotrichum musicola</name>
    <dbReference type="NCBI Taxonomy" id="2175873"/>
    <lineage>
        <taxon>Eukaryota</taxon>
        <taxon>Fungi</taxon>
        <taxon>Dikarya</taxon>
        <taxon>Ascomycota</taxon>
        <taxon>Pezizomycotina</taxon>
        <taxon>Sordariomycetes</taxon>
        <taxon>Hypocreomycetidae</taxon>
        <taxon>Glomerellales</taxon>
        <taxon>Glomerellaceae</taxon>
        <taxon>Colletotrichum</taxon>
        <taxon>Colletotrichum orchidearum species complex</taxon>
    </lineage>
</organism>
<name>A0A8H6JI87_9PEZI</name>
<accession>A0A8H6JI87</accession>
<feature type="compositionally biased region" description="Polar residues" evidence="1">
    <location>
        <begin position="1"/>
        <end position="15"/>
    </location>
</feature>
<dbReference type="EMBL" id="WIGM01000750">
    <property type="protein sequence ID" value="KAF6813674.1"/>
    <property type="molecule type" value="Genomic_DNA"/>
</dbReference>
<feature type="compositionally biased region" description="Gly residues" evidence="1">
    <location>
        <begin position="48"/>
        <end position="57"/>
    </location>
</feature>
<dbReference type="Proteomes" id="UP000639643">
    <property type="component" value="Unassembled WGS sequence"/>
</dbReference>
<feature type="region of interest" description="Disordered" evidence="1">
    <location>
        <begin position="1"/>
        <end position="64"/>
    </location>
</feature>
<proteinExistence type="predicted"/>
<gene>
    <name evidence="2" type="ORF">CMUS01_12781</name>
</gene>
<sequence>MPGSNVNPPYYTNQYPHGPNGPTGTGSQASGVRGGHKDTIGCAATRGGRQGGSGYGHHSGSVKK</sequence>
<comment type="caution">
    <text evidence="2">The sequence shown here is derived from an EMBL/GenBank/DDBJ whole genome shotgun (WGS) entry which is preliminary data.</text>
</comment>
<evidence type="ECO:0000313" key="2">
    <source>
        <dbReference type="EMBL" id="KAF6813674.1"/>
    </source>
</evidence>
<evidence type="ECO:0000313" key="3">
    <source>
        <dbReference type="Proteomes" id="UP000639643"/>
    </source>
</evidence>
<evidence type="ECO:0000256" key="1">
    <source>
        <dbReference type="SAM" id="MobiDB-lite"/>
    </source>
</evidence>
<keyword evidence="3" id="KW-1185">Reference proteome</keyword>
<protein>
    <submittedName>
        <fullName evidence="2">Uncharacterized protein</fullName>
    </submittedName>
</protein>
<reference evidence="2" key="1">
    <citation type="journal article" date="2020" name="Phytopathology">
        <title>Genome Sequence Resources of Colletotrichum truncatum, C. plurivorum, C. musicola, and C. sojae: Four Species Pathogenic to Soybean (Glycine max).</title>
        <authorList>
            <person name="Rogerio F."/>
            <person name="Boufleur T.R."/>
            <person name="Ciampi-Guillardi M."/>
            <person name="Sukno S.A."/>
            <person name="Thon M.R."/>
            <person name="Massola Junior N.S."/>
            <person name="Baroncelli R."/>
        </authorList>
    </citation>
    <scope>NUCLEOTIDE SEQUENCE</scope>
    <source>
        <strain evidence="2">LFN0074</strain>
    </source>
</reference>
<dbReference type="AlphaFoldDB" id="A0A8H6JI87"/>
<dbReference type="OrthoDB" id="4850198at2759"/>